<protein>
    <submittedName>
        <fullName evidence="1">Uncharacterized protein</fullName>
    </submittedName>
</protein>
<dbReference type="RefSeq" id="YP_009284703.1">
    <property type="nucleotide sequence ID" value="NC_031050.1"/>
</dbReference>
<reference evidence="1 2" key="1">
    <citation type="submission" date="2016-04" db="EMBL/GenBank/DDBJ databases">
        <title>Complete Genome of E. coli phage vB_EcoS_NBD2.</title>
        <authorList>
            <person name="Truncaite L."/>
            <person name="Kaliniene L."/>
            <person name="Zajanckauskaite A."/>
            <person name="Meskys R."/>
        </authorList>
    </citation>
    <scope>NUCLEOTIDE SEQUENCE [LARGE SCALE GENOMIC DNA]</scope>
</reference>
<dbReference type="OrthoDB" id="22101at10239"/>
<evidence type="ECO:0000313" key="1">
    <source>
        <dbReference type="EMBL" id="ANM45921.1"/>
    </source>
</evidence>
<dbReference type="KEGG" id="vg:29079509"/>
<dbReference type="Proteomes" id="UP000202254">
    <property type="component" value="Segment"/>
</dbReference>
<accession>A0A192YAQ4</accession>
<gene>
    <name evidence="1" type="ORF">NBD2_79</name>
</gene>
<dbReference type="EMBL" id="KX130668">
    <property type="protein sequence ID" value="ANM45921.1"/>
    <property type="molecule type" value="Genomic_DNA"/>
</dbReference>
<proteinExistence type="predicted"/>
<name>A0A192YAQ4_9CAUD</name>
<sequence>MKTKTANIMAHLAKTGAVKVKMDRASGITQLCVTARRDGSFVVGKTPGSGLTRYTEAEVIKALDTHNIFIVSFGG</sequence>
<organism evidence="1 2">
    <name type="scientific">Escherichia phage vB_EcoS_NBD2</name>
    <dbReference type="NCBI Taxonomy" id="1852563"/>
    <lineage>
        <taxon>Viruses</taxon>
        <taxon>Duplodnaviria</taxon>
        <taxon>Heunggongvirae</taxon>
        <taxon>Uroviricota</taxon>
        <taxon>Caudoviricetes</taxon>
        <taxon>Drexlerviridae</taxon>
        <taxon>Vilniusvirus</taxon>
        <taxon>Vilniusvirus NBD2</taxon>
    </lineage>
</organism>
<evidence type="ECO:0000313" key="2">
    <source>
        <dbReference type="Proteomes" id="UP000202254"/>
    </source>
</evidence>
<keyword evidence="2" id="KW-1185">Reference proteome</keyword>
<dbReference type="GeneID" id="29079509"/>